<dbReference type="PROSITE" id="PS50950">
    <property type="entry name" value="ZF_THAP"/>
    <property type="match status" value="1"/>
</dbReference>
<dbReference type="GO" id="GO:0008270">
    <property type="term" value="F:zinc ion binding"/>
    <property type="evidence" value="ECO:0007669"/>
    <property type="project" value="UniProtKB-KW"/>
</dbReference>
<evidence type="ECO:0000256" key="6">
    <source>
        <dbReference type="SAM" id="MobiDB-lite"/>
    </source>
</evidence>
<dbReference type="OrthoDB" id="7761696at2759"/>
<keyword evidence="8" id="KW-1185">Reference proteome</keyword>
<dbReference type="PANTHER" id="PTHR23080">
    <property type="entry name" value="THAP DOMAIN PROTEIN"/>
    <property type="match status" value="1"/>
</dbReference>
<dbReference type="AlphaFoldDB" id="A0A6I8TY63"/>
<gene>
    <name evidence="7" type="primary">110677684</name>
</gene>
<name>A0A6I8TY63_AEDAE</name>
<dbReference type="SUPFAM" id="SSF57716">
    <property type="entry name" value="Glucocorticoid receptor-like (DNA-binding domain)"/>
    <property type="match status" value="1"/>
</dbReference>
<dbReference type="Pfam" id="PF13359">
    <property type="entry name" value="DDE_Tnp_4"/>
    <property type="match status" value="1"/>
</dbReference>
<dbReference type="Pfam" id="PF13613">
    <property type="entry name" value="HTH_Tnp_4"/>
    <property type="match status" value="1"/>
</dbReference>
<feature type="compositionally biased region" description="Polar residues" evidence="6">
    <location>
        <begin position="276"/>
        <end position="294"/>
    </location>
</feature>
<dbReference type="InterPro" id="IPR006612">
    <property type="entry name" value="THAP_Znf"/>
</dbReference>
<dbReference type="Proteomes" id="UP000008820">
    <property type="component" value="Chromosome 3"/>
</dbReference>
<dbReference type="InParanoid" id="A0A6I8TY63"/>
<keyword evidence="4" id="KW-0862">Zinc</keyword>
<evidence type="ECO:0000256" key="5">
    <source>
        <dbReference type="ARBA" id="ARBA00023125"/>
    </source>
</evidence>
<evidence type="ECO:0000256" key="2">
    <source>
        <dbReference type="ARBA" id="ARBA00022723"/>
    </source>
</evidence>
<dbReference type="EnsemblMetazoa" id="AAEL020027-RA">
    <property type="protein sequence ID" value="AAEL020027-PA"/>
    <property type="gene ID" value="AAEL020027"/>
</dbReference>
<reference evidence="7" key="2">
    <citation type="submission" date="2020-05" db="UniProtKB">
        <authorList>
            <consortium name="EnsemblMetazoa"/>
        </authorList>
    </citation>
    <scope>IDENTIFICATION</scope>
    <source>
        <strain evidence="7">LVP_AGWG</strain>
    </source>
</reference>
<evidence type="ECO:0000313" key="7">
    <source>
        <dbReference type="EnsemblMetazoa" id="AAEL020027-PA"/>
    </source>
</evidence>
<evidence type="ECO:0000256" key="1">
    <source>
        <dbReference type="ARBA" id="ARBA00001968"/>
    </source>
</evidence>
<comment type="cofactor">
    <cofactor evidence="1">
        <name>a divalent metal cation</name>
        <dbReference type="ChEBI" id="CHEBI:60240"/>
    </cofactor>
</comment>
<dbReference type="InterPro" id="IPR027805">
    <property type="entry name" value="Transposase_HTH_dom"/>
</dbReference>
<proteinExistence type="predicted"/>
<feature type="region of interest" description="Disordered" evidence="6">
    <location>
        <begin position="276"/>
        <end position="296"/>
    </location>
</feature>
<sequence length="649" mass="73220">MTLKCIAYKCNSTHNTKGMHFFRFPSVRSGKMMGRSKQRLHEWLKALGFRDSFNPKNKYICGQHFISGKAACLSDARNVDWIPSISIVKMNSEQSTDSNDLVVADSEVMTSPSFESFEGPLLDVSNLNSTVLPPNQSANNVSTAHDCSVLLHQADNVKAESIGDGRLIVDQNDYESFARGLLEEANLFSTALQNNNDLPMSLKFMDESVEEGMYSSTSKASFQLACSSESIRDASCVREHNYCKVKQPRFSSGLIILTPPFTSASHSNYDSTNTASTSHSFKVHSSTTNSTNASGDAEHENAIYENSDDLHCSELENLKEVQKHQDGIMKAYQIELARLQTKVGALEEELIKKQYGLDWINDDKRCRLFTGISSFRTLRTIYTYVENCLFQSHCTLTKDQMFIMTLRKLRRNTPFVDLAEEYSVCTTTISKYFHRTLFVLYGALKYALEPVSKDISIRHLPRIFKDKYGSRRIHIIDCFEVATEEPTDPKAALSHHSSYKMRETTKFMIAMSADGRVSFISHAYAGRCSDRKIAETSGFLDMLEPGDVVIADKGFDISDMISSRGAVLNIPTFLRKDSQLNPLHLENDKQITTLRVHVERIIGVLKSKYEYLNGIILVDSLRRFENNINAVDLAVWVCCILINFNKSIV</sequence>
<dbReference type="SMART" id="SM00980">
    <property type="entry name" value="THAP"/>
    <property type="match status" value="1"/>
</dbReference>
<organism evidence="7 8">
    <name type="scientific">Aedes aegypti</name>
    <name type="common">Yellowfever mosquito</name>
    <name type="synonym">Culex aegypti</name>
    <dbReference type="NCBI Taxonomy" id="7159"/>
    <lineage>
        <taxon>Eukaryota</taxon>
        <taxon>Metazoa</taxon>
        <taxon>Ecdysozoa</taxon>
        <taxon>Arthropoda</taxon>
        <taxon>Hexapoda</taxon>
        <taxon>Insecta</taxon>
        <taxon>Pterygota</taxon>
        <taxon>Neoptera</taxon>
        <taxon>Endopterygota</taxon>
        <taxon>Diptera</taxon>
        <taxon>Nematocera</taxon>
        <taxon>Culicoidea</taxon>
        <taxon>Culicidae</taxon>
        <taxon>Culicinae</taxon>
        <taxon>Aedini</taxon>
        <taxon>Aedes</taxon>
        <taxon>Stegomyia</taxon>
    </lineage>
</organism>
<dbReference type="InterPro" id="IPR027806">
    <property type="entry name" value="HARBI1_dom"/>
</dbReference>
<accession>A0A6I8TY63</accession>
<keyword evidence="5" id="KW-0238">DNA-binding</keyword>
<keyword evidence="3" id="KW-0863">Zinc-finger</keyword>
<dbReference type="GO" id="GO:0003677">
    <property type="term" value="F:DNA binding"/>
    <property type="evidence" value="ECO:0007669"/>
    <property type="project" value="UniProtKB-UniRule"/>
</dbReference>
<evidence type="ECO:0000256" key="4">
    <source>
        <dbReference type="ARBA" id="ARBA00022833"/>
    </source>
</evidence>
<evidence type="ECO:0000313" key="8">
    <source>
        <dbReference type="Proteomes" id="UP000008820"/>
    </source>
</evidence>
<keyword evidence="2" id="KW-0479">Metal-binding</keyword>
<reference evidence="7 8" key="1">
    <citation type="submission" date="2017-06" db="EMBL/GenBank/DDBJ databases">
        <title>Aedes aegypti genome working group (AGWG) sequencing and assembly.</title>
        <authorList>
            <consortium name="Aedes aegypti Genome Working Group (AGWG)"/>
            <person name="Matthews B.J."/>
        </authorList>
    </citation>
    <scope>NUCLEOTIDE SEQUENCE [LARGE SCALE GENOMIC DNA]</scope>
    <source>
        <strain evidence="7 8">LVP_AGWG</strain>
    </source>
</reference>
<dbReference type="Pfam" id="PF05485">
    <property type="entry name" value="THAP"/>
    <property type="match status" value="1"/>
</dbReference>
<protein>
    <submittedName>
        <fullName evidence="7">Uncharacterized protein</fullName>
    </submittedName>
</protein>
<evidence type="ECO:0000256" key="3">
    <source>
        <dbReference type="ARBA" id="ARBA00022771"/>
    </source>
</evidence>